<keyword evidence="3" id="KW-1185">Reference proteome</keyword>
<dbReference type="Proteomes" id="UP000230233">
    <property type="component" value="Chromosome IV"/>
</dbReference>
<evidence type="ECO:0000313" key="2">
    <source>
        <dbReference type="EMBL" id="PIC32024.1"/>
    </source>
</evidence>
<accession>A0A2G5TXM8</accession>
<feature type="region of interest" description="Disordered" evidence="1">
    <location>
        <begin position="294"/>
        <end position="315"/>
    </location>
</feature>
<name>A0A2G5TXM8_9PELO</name>
<feature type="region of interest" description="Disordered" evidence="1">
    <location>
        <begin position="466"/>
        <end position="558"/>
    </location>
</feature>
<organism evidence="2 3">
    <name type="scientific">Caenorhabditis nigoni</name>
    <dbReference type="NCBI Taxonomy" id="1611254"/>
    <lineage>
        <taxon>Eukaryota</taxon>
        <taxon>Metazoa</taxon>
        <taxon>Ecdysozoa</taxon>
        <taxon>Nematoda</taxon>
        <taxon>Chromadorea</taxon>
        <taxon>Rhabditida</taxon>
        <taxon>Rhabditina</taxon>
        <taxon>Rhabditomorpha</taxon>
        <taxon>Rhabditoidea</taxon>
        <taxon>Rhabditidae</taxon>
        <taxon>Peloderinae</taxon>
        <taxon>Caenorhabditis</taxon>
    </lineage>
</organism>
<sequence>MPSHRHLTAPIDRQILIAYEKLKNNSDRQAHSNLCQMILATPPPNRDLNCHEEDSDDENLEIKGIEKNGMDFETVFEMYSKLHRGANPKEEQSFGMTQEMDKNEVRKIANSLVLLAFANEESKLEDLKVTIGYGKVKFRLKMDGGKEKTEKTSESKGKTSENKDKICEYWRGIGGTWTWYQEVVTDENGTRVICDVRFVKDQKYQDLAASEFLSIFKHPTTKEQNRISFNTLEVDFEEYNGWDPKAYPFDAFFKKLDLKKPFLKVSKFIMKTYRKNSAEPQHLLRMLELLDPEGPQIDNKSKKSKTGEEAEKSEESGIDRIVLKLWNGSHLETGVETNLDITNFSKSMHFVRARHLWLEYPQSKFQKLKSQPESISCEEKNVPEARANYQDLRRPPKRRRLSMDSLGSDAEISSRKRRRITTIESSTTSEESSPEPVRKKANQNDIMNDHWGKKLNLAEVFAKAQTETEKMKQTAGAATPDKGRKDGKARVAEVKTHDDTGERSTTPSDSGPPLGFGEFHFPGIVLDNLHNASNASNTSSSTAPGSYSNPSEHSQLKK</sequence>
<feature type="compositionally biased region" description="Low complexity" evidence="1">
    <location>
        <begin position="531"/>
        <end position="551"/>
    </location>
</feature>
<feature type="compositionally biased region" description="Basic and acidic residues" evidence="1">
    <location>
        <begin position="299"/>
        <end position="315"/>
    </location>
</feature>
<feature type="compositionally biased region" description="Low complexity" evidence="1">
    <location>
        <begin position="422"/>
        <end position="431"/>
    </location>
</feature>
<dbReference type="AlphaFoldDB" id="A0A2G5TXM8"/>
<feature type="compositionally biased region" description="Basic and acidic residues" evidence="1">
    <location>
        <begin position="481"/>
        <end position="502"/>
    </location>
</feature>
<proteinExistence type="predicted"/>
<reference evidence="3" key="1">
    <citation type="submission" date="2017-10" db="EMBL/GenBank/DDBJ databases">
        <title>Rapid genome shrinkage in a self-fertile nematode reveals novel sperm competition proteins.</title>
        <authorList>
            <person name="Yin D."/>
            <person name="Schwarz E.M."/>
            <person name="Thomas C.G."/>
            <person name="Felde R.L."/>
            <person name="Korf I.F."/>
            <person name="Cutter A.D."/>
            <person name="Schartner C.M."/>
            <person name="Ralston E.J."/>
            <person name="Meyer B.J."/>
            <person name="Haag E.S."/>
        </authorList>
    </citation>
    <scope>NUCLEOTIDE SEQUENCE [LARGE SCALE GENOMIC DNA]</scope>
    <source>
        <strain evidence="3">JU1422</strain>
    </source>
</reference>
<evidence type="ECO:0000313" key="3">
    <source>
        <dbReference type="Proteomes" id="UP000230233"/>
    </source>
</evidence>
<protein>
    <submittedName>
        <fullName evidence="2">Uncharacterized protein</fullName>
    </submittedName>
</protein>
<evidence type="ECO:0000256" key="1">
    <source>
        <dbReference type="SAM" id="MobiDB-lite"/>
    </source>
</evidence>
<feature type="region of interest" description="Disordered" evidence="1">
    <location>
        <begin position="369"/>
        <end position="449"/>
    </location>
</feature>
<comment type="caution">
    <text evidence="2">The sequence shown here is derived from an EMBL/GenBank/DDBJ whole genome shotgun (WGS) entry which is preliminary data.</text>
</comment>
<dbReference type="EMBL" id="PDUG01000004">
    <property type="protein sequence ID" value="PIC32024.1"/>
    <property type="molecule type" value="Genomic_DNA"/>
</dbReference>
<gene>
    <name evidence="2" type="primary">Cnig_chr_IV.g12517</name>
    <name evidence="2" type="ORF">B9Z55_012517</name>
</gene>